<name>A0ABW3MJ90_9PSEU</name>
<sequence length="156" mass="17890">MSVEESNIDQELDAFGEDDAAGLPDAARRALTTLLTARFITRARNRQAWDSLLAYEHEIRERLSDLFLELVVDRDLEVAFKRQTLAEDAPRVLRRERPLSRDASFLLVFLRQECAYTDAADGAVVVNRAQLEEFLRAYREEGDGDVARFERRVDTA</sequence>
<reference evidence="2" key="1">
    <citation type="journal article" date="2019" name="Int. J. Syst. Evol. Microbiol.">
        <title>The Global Catalogue of Microorganisms (GCM) 10K type strain sequencing project: providing services to taxonomists for standard genome sequencing and annotation.</title>
        <authorList>
            <consortium name="The Broad Institute Genomics Platform"/>
            <consortium name="The Broad Institute Genome Sequencing Center for Infectious Disease"/>
            <person name="Wu L."/>
            <person name="Ma J."/>
        </authorList>
    </citation>
    <scope>NUCLEOTIDE SEQUENCE [LARGE SCALE GENOMIC DNA]</scope>
    <source>
        <strain evidence="2">JCM 31486</strain>
    </source>
</reference>
<evidence type="ECO:0000313" key="1">
    <source>
        <dbReference type="EMBL" id="MFD1050706.1"/>
    </source>
</evidence>
<evidence type="ECO:0000313" key="2">
    <source>
        <dbReference type="Proteomes" id="UP001597045"/>
    </source>
</evidence>
<dbReference type="Proteomes" id="UP001597045">
    <property type="component" value="Unassembled WGS sequence"/>
</dbReference>
<comment type="caution">
    <text evidence="1">The sequence shown here is derived from an EMBL/GenBank/DDBJ whole genome shotgun (WGS) entry which is preliminary data.</text>
</comment>
<dbReference type="InterPro" id="IPR025449">
    <property type="entry name" value="JetB"/>
</dbReference>
<accession>A0ABW3MJ90</accession>
<keyword evidence="2" id="KW-1185">Reference proteome</keyword>
<organism evidence="1 2">
    <name type="scientific">Kibdelosporangium lantanae</name>
    <dbReference type="NCBI Taxonomy" id="1497396"/>
    <lineage>
        <taxon>Bacteria</taxon>
        <taxon>Bacillati</taxon>
        <taxon>Actinomycetota</taxon>
        <taxon>Actinomycetes</taxon>
        <taxon>Pseudonocardiales</taxon>
        <taxon>Pseudonocardiaceae</taxon>
        <taxon>Kibdelosporangium</taxon>
    </lineage>
</organism>
<feature type="non-terminal residue" evidence="1">
    <location>
        <position position="156"/>
    </location>
</feature>
<protein>
    <submittedName>
        <fullName evidence="1">DUF4194 domain-containing protein</fullName>
    </submittedName>
</protein>
<proteinExistence type="predicted"/>
<dbReference type="EMBL" id="JBHTIS010003038">
    <property type="protein sequence ID" value="MFD1050706.1"/>
    <property type="molecule type" value="Genomic_DNA"/>
</dbReference>
<dbReference type="Pfam" id="PF13835">
    <property type="entry name" value="DUF4194"/>
    <property type="match status" value="1"/>
</dbReference>
<gene>
    <name evidence="1" type="ORF">ACFQ1S_36855</name>
</gene>